<gene>
    <name evidence="1" type="ordered locus">MTR_7g056520</name>
</gene>
<dbReference type="EnsemblPlants" id="KEH22701">
    <property type="protein sequence ID" value="KEH22701"/>
    <property type="gene ID" value="MTR_7g056520"/>
</dbReference>
<keyword evidence="3" id="KW-1185">Reference proteome</keyword>
<evidence type="ECO:0000313" key="2">
    <source>
        <dbReference type="EnsemblPlants" id="KEH22701"/>
    </source>
</evidence>
<reference evidence="2" key="3">
    <citation type="submission" date="2015-04" db="UniProtKB">
        <authorList>
            <consortium name="EnsemblPlants"/>
        </authorList>
    </citation>
    <scope>IDENTIFICATION</scope>
    <source>
        <strain evidence="2">cv. Jemalong A17</strain>
    </source>
</reference>
<dbReference type="EMBL" id="CM001223">
    <property type="protein sequence ID" value="KEH22701.1"/>
    <property type="molecule type" value="Genomic_DNA"/>
</dbReference>
<proteinExistence type="predicted"/>
<sequence>MVLINNNHKKSSQTHTNTFKTGACSEFKERRFELISERLQANTISRSKGTKRSVFYWSRRQATLNNT</sequence>
<accession>A0A072TZS9</accession>
<dbReference type="AlphaFoldDB" id="A0A072TZS9"/>
<evidence type="ECO:0000313" key="1">
    <source>
        <dbReference type="EMBL" id="KEH22701.1"/>
    </source>
</evidence>
<organism evidence="1 3">
    <name type="scientific">Medicago truncatula</name>
    <name type="common">Barrel medic</name>
    <name type="synonym">Medicago tribuloides</name>
    <dbReference type="NCBI Taxonomy" id="3880"/>
    <lineage>
        <taxon>Eukaryota</taxon>
        <taxon>Viridiplantae</taxon>
        <taxon>Streptophyta</taxon>
        <taxon>Embryophyta</taxon>
        <taxon>Tracheophyta</taxon>
        <taxon>Spermatophyta</taxon>
        <taxon>Magnoliopsida</taxon>
        <taxon>eudicotyledons</taxon>
        <taxon>Gunneridae</taxon>
        <taxon>Pentapetalae</taxon>
        <taxon>rosids</taxon>
        <taxon>fabids</taxon>
        <taxon>Fabales</taxon>
        <taxon>Fabaceae</taxon>
        <taxon>Papilionoideae</taxon>
        <taxon>50 kb inversion clade</taxon>
        <taxon>NPAAA clade</taxon>
        <taxon>Hologalegina</taxon>
        <taxon>IRL clade</taxon>
        <taxon>Trifolieae</taxon>
        <taxon>Medicago</taxon>
    </lineage>
</organism>
<name>A0A072TZS9_MEDTR</name>
<reference evidence="1 3" key="1">
    <citation type="journal article" date="2011" name="Nature">
        <title>The Medicago genome provides insight into the evolution of rhizobial symbioses.</title>
        <authorList>
            <person name="Young N.D."/>
            <person name="Debelle F."/>
            <person name="Oldroyd G.E."/>
            <person name="Geurts R."/>
            <person name="Cannon S.B."/>
            <person name="Udvardi M.K."/>
            <person name="Benedito V.A."/>
            <person name="Mayer K.F."/>
            <person name="Gouzy J."/>
            <person name="Schoof H."/>
            <person name="Van de Peer Y."/>
            <person name="Proost S."/>
            <person name="Cook D.R."/>
            <person name="Meyers B.C."/>
            <person name="Spannagl M."/>
            <person name="Cheung F."/>
            <person name="De Mita S."/>
            <person name="Krishnakumar V."/>
            <person name="Gundlach H."/>
            <person name="Zhou S."/>
            <person name="Mudge J."/>
            <person name="Bharti A.K."/>
            <person name="Murray J.D."/>
            <person name="Naoumkina M.A."/>
            <person name="Rosen B."/>
            <person name="Silverstein K.A."/>
            <person name="Tang H."/>
            <person name="Rombauts S."/>
            <person name="Zhao P.X."/>
            <person name="Zhou P."/>
            <person name="Barbe V."/>
            <person name="Bardou P."/>
            <person name="Bechner M."/>
            <person name="Bellec A."/>
            <person name="Berger A."/>
            <person name="Berges H."/>
            <person name="Bidwell S."/>
            <person name="Bisseling T."/>
            <person name="Choisne N."/>
            <person name="Couloux A."/>
            <person name="Denny R."/>
            <person name="Deshpande S."/>
            <person name="Dai X."/>
            <person name="Doyle J.J."/>
            <person name="Dudez A.M."/>
            <person name="Farmer A.D."/>
            <person name="Fouteau S."/>
            <person name="Franken C."/>
            <person name="Gibelin C."/>
            <person name="Gish J."/>
            <person name="Goldstein S."/>
            <person name="Gonzalez A.J."/>
            <person name="Green P.J."/>
            <person name="Hallab A."/>
            <person name="Hartog M."/>
            <person name="Hua A."/>
            <person name="Humphray S.J."/>
            <person name="Jeong D.H."/>
            <person name="Jing Y."/>
            <person name="Jocker A."/>
            <person name="Kenton S.M."/>
            <person name="Kim D.J."/>
            <person name="Klee K."/>
            <person name="Lai H."/>
            <person name="Lang C."/>
            <person name="Lin S."/>
            <person name="Macmil S.L."/>
            <person name="Magdelenat G."/>
            <person name="Matthews L."/>
            <person name="McCorrison J."/>
            <person name="Monaghan E.L."/>
            <person name="Mun J.H."/>
            <person name="Najar F.Z."/>
            <person name="Nicholson C."/>
            <person name="Noirot C."/>
            <person name="O'Bleness M."/>
            <person name="Paule C.R."/>
            <person name="Poulain J."/>
            <person name="Prion F."/>
            <person name="Qin B."/>
            <person name="Qu C."/>
            <person name="Retzel E.F."/>
            <person name="Riddle C."/>
            <person name="Sallet E."/>
            <person name="Samain S."/>
            <person name="Samson N."/>
            <person name="Sanders I."/>
            <person name="Saurat O."/>
            <person name="Scarpelli C."/>
            <person name="Schiex T."/>
            <person name="Segurens B."/>
            <person name="Severin A.J."/>
            <person name="Sherrier D.J."/>
            <person name="Shi R."/>
            <person name="Sims S."/>
            <person name="Singer S.R."/>
            <person name="Sinharoy S."/>
            <person name="Sterck L."/>
            <person name="Viollet A."/>
            <person name="Wang B.B."/>
            <person name="Wang K."/>
            <person name="Wang M."/>
            <person name="Wang X."/>
            <person name="Warfsmann J."/>
            <person name="Weissenbach J."/>
            <person name="White D.D."/>
            <person name="White J.D."/>
            <person name="Wiley G.B."/>
            <person name="Wincker P."/>
            <person name="Xing Y."/>
            <person name="Yang L."/>
            <person name="Yao Z."/>
            <person name="Ying F."/>
            <person name="Zhai J."/>
            <person name="Zhou L."/>
            <person name="Zuber A."/>
            <person name="Denarie J."/>
            <person name="Dixon R.A."/>
            <person name="May G.D."/>
            <person name="Schwartz D.C."/>
            <person name="Rogers J."/>
            <person name="Quetier F."/>
            <person name="Town C.D."/>
            <person name="Roe B.A."/>
        </authorList>
    </citation>
    <scope>NUCLEOTIDE SEQUENCE [LARGE SCALE GENOMIC DNA]</scope>
    <source>
        <strain evidence="1">A17</strain>
        <strain evidence="2 3">cv. Jemalong A17</strain>
    </source>
</reference>
<dbReference type="HOGENOM" id="CLU_2816314_0_0_1"/>
<evidence type="ECO:0000313" key="3">
    <source>
        <dbReference type="Proteomes" id="UP000002051"/>
    </source>
</evidence>
<protein>
    <submittedName>
        <fullName evidence="1 2">Uncharacterized protein</fullName>
    </submittedName>
</protein>
<reference evidence="1 3" key="2">
    <citation type="journal article" date="2014" name="BMC Genomics">
        <title>An improved genome release (version Mt4.0) for the model legume Medicago truncatula.</title>
        <authorList>
            <person name="Tang H."/>
            <person name="Krishnakumar V."/>
            <person name="Bidwell S."/>
            <person name="Rosen B."/>
            <person name="Chan A."/>
            <person name="Zhou S."/>
            <person name="Gentzbittel L."/>
            <person name="Childs K.L."/>
            <person name="Yandell M."/>
            <person name="Gundlach H."/>
            <person name="Mayer K.F."/>
            <person name="Schwartz D.C."/>
            <person name="Town C.D."/>
        </authorList>
    </citation>
    <scope>GENOME REANNOTATION</scope>
    <source>
        <strain evidence="1">A17</strain>
        <strain evidence="2 3">cv. Jemalong A17</strain>
    </source>
</reference>
<dbReference type="Proteomes" id="UP000002051">
    <property type="component" value="Unassembled WGS sequence"/>
</dbReference>